<comment type="caution">
    <text evidence="2">The sequence shown here is derived from an EMBL/GenBank/DDBJ whole genome shotgun (WGS) entry which is preliminary data.</text>
</comment>
<evidence type="ECO:0000256" key="1">
    <source>
        <dbReference type="SAM" id="MobiDB-lite"/>
    </source>
</evidence>
<accession>A0A401Z1M6</accession>
<reference evidence="2 3" key="1">
    <citation type="submission" date="2018-12" db="EMBL/GenBank/DDBJ databases">
        <title>Draft genome sequence of Embleya hyalina NBRC 13850T.</title>
        <authorList>
            <person name="Komaki H."/>
            <person name="Hosoyama A."/>
            <person name="Kimura A."/>
            <person name="Ichikawa N."/>
            <person name="Tamura T."/>
        </authorList>
    </citation>
    <scope>NUCLEOTIDE SEQUENCE [LARGE SCALE GENOMIC DNA]</scope>
    <source>
        <strain evidence="2 3">NBRC 13850</strain>
    </source>
</reference>
<dbReference type="RefSeq" id="WP_126642435.1">
    <property type="nucleotide sequence ID" value="NZ_BIFH01000042.1"/>
</dbReference>
<dbReference type="Gene3D" id="1.10.8.1060">
    <property type="entry name" value="Corynebacterium glutamicum thioredoxin-dependent arsenate reductase, N-terminal domain"/>
    <property type="match status" value="1"/>
</dbReference>
<name>A0A401Z1M6_9ACTN</name>
<dbReference type="EMBL" id="BIFH01000042">
    <property type="protein sequence ID" value="GCE00732.1"/>
    <property type="molecule type" value="Genomic_DNA"/>
</dbReference>
<keyword evidence="3" id="KW-1185">Reference proteome</keyword>
<sequence>MNVRRDEQAAIGHAAARLKSAFPSVDPDTVDALVEQAHDALSGATIRIYVPILVERRARTMITDGLGPFGPSAPPEAEHREYGATAWHAHDR</sequence>
<gene>
    <name evidence="2" type="ORF">EHYA_08458</name>
</gene>
<dbReference type="AlphaFoldDB" id="A0A401Z1M6"/>
<dbReference type="OrthoDB" id="4277148at2"/>
<organism evidence="2 3">
    <name type="scientific">Embleya hyalina</name>
    <dbReference type="NCBI Taxonomy" id="516124"/>
    <lineage>
        <taxon>Bacteria</taxon>
        <taxon>Bacillati</taxon>
        <taxon>Actinomycetota</taxon>
        <taxon>Actinomycetes</taxon>
        <taxon>Kitasatosporales</taxon>
        <taxon>Streptomycetaceae</taxon>
        <taxon>Embleya</taxon>
    </lineage>
</organism>
<feature type="compositionally biased region" description="Basic and acidic residues" evidence="1">
    <location>
        <begin position="76"/>
        <end position="92"/>
    </location>
</feature>
<feature type="region of interest" description="Disordered" evidence="1">
    <location>
        <begin position="65"/>
        <end position="92"/>
    </location>
</feature>
<evidence type="ECO:0000313" key="2">
    <source>
        <dbReference type="EMBL" id="GCE00732.1"/>
    </source>
</evidence>
<dbReference type="NCBIfam" id="NF046112">
    <property type="entry name" value="MSMEG_6209_Nter"/>
    <property type="match status" value="1"/>
</dbReference>
<protein>
    <submittedName>
        <fullName evidence="2">Uncharacterized protein</fullName>
    </submittedName>
</protein>
<dbReference type="Proteomes" id="UP000286931">
    <property type="component" value="Unassembled WGS sequence"/>
</dbReference>
<evidence type="ECO:0000313" key="3">
    <source>
        <dbReference type="Proteomes" id="UP000286931"/>
    </source>
</evidence>
<proteinExistence type="predicted"/>